<evidence type="ECO:0000313" key="2">
    <source>
        <dbReference type="EMBL" id="KKB59383.1"/>
    </source>
</evidence>
<evidence type="ECO:0000256" key="1">
    <source>
        <dbReference type="SAM" id="SignalP"/>
    </source>
</evidence>
<feature type="signal peptide" evidence="1">
    <location>
        <begin position="1"/>
        <end position="23"/>
    </location>
</feature>
<dbReference type="PATRIC" id="fig|1203610.3.peg.955"/>
<dbReference type="EMBL" id="AQHW01000005">
    <property type="protein sequence ID" value="KKB59383.1"/>
    <property type="molecule type" value="Genomic_DNA"/>
</dbReference>
<evidence type="ECO:0008006" key="4">
    <source>
        <dbReference type="Google" id="ProtNLM"/>
    </source>
</evidence>
<keyword evidence="1" id="KW-0732">Signal</keyword>
<proteinExistence type="predicted"/>
<dbReference type="Gene3D" id="3.30.1660.40">
    <property type="entry name" value="FlgT, N-terminal domain"/>
    <property type="match status" value="1"/>
</dbReference>
<dbReference type="STRING" id="1203610.HMPREF1536_00931"/>
<evidence type="ECO:0000313" key="3">
    <source>
        <dbReference type="Proteomes" id="UP000033035"/>
    </source>
</evidence>
<reference evidence="2 3" key="1">
    <citation type="submission" date="2013-04" db="EMBL/GenBank/DDBJ databases">
        <title>The Genome Sequence of Parabacteroides gordonii DSM 23371.</title>
        <authorList>
            <consortium name="The Broad Institute Genomics Platform"/>
            <person name="Earl A."/>
            <person name="Ward D."/>
            <person name="Feldgarden M."/>
            <person name="Gevers D."/>
            <person name="Martens E."/>
            <person name="Sakamoto M."/>
            <person name="Benno Y."/>
            <person name="Suzuki N."/>
            <person name="Matsunaga N."/>
            <person name="Koshihara K."/>
            <person name="Seki M."/>
            <person name="Komiya H."/>
            <person name="Walker B."/>
            <person name="Young S."/>
            <person name="Zeng Q."/>
            <person name="Gargeya S."/>
            <person name="Fitzgerald M."/>
            <person name="Haas B."/>
            <person name="Abouelleil A."/>
            <person name="Allen A.W."/>
            <person name="Alvarado L."/>
            <person name="Arachchi H.M."/>
            <person name="Berlin A.M."/>
            <person name="Chapman S.B."/>
            <person name="Gainer-Dewar J."/>
            <person name="Goldberg J."/>
            <person name="Griggs A."/>
            <person name="Gujja S."/>
            <person name="Hansen M."/>
            <person name="Howarth C."/>
            <person name="Imamovic A."/>
            <person name="Ireland A."/>
            <person name="Larimer J."/>
            <person name="McCowan C."/>
            <person name="Murphy C."/>
            <person name="Pearson M."/>
            <person name="Poon T.W."/>
            <person name="Priest M."/>
            <person name="Roberts A."/>
            <person name="Saif S."/>
            <person name="Shea T."/>
            <person name="Sisk P."/>
            <person name="Sykes S."/>
            <person name="Wortman J."/>
            <person name="Nusbaum C."/>
            <person name="Birren B."/>
        </authorList>
    </citation>
    <scope>NUCLEOTIDE SEQUENCE [LARGE SCALE GENOMIC DNA]</scope>
    <source>
        <strain evidence="2 3">MS-1</strain>
    </source>
</reference>
<name>A0A0F5JNM5_9BACT</name>
<dbReference type="AlphaFoldDB" id="A0A0F5JNM5"/>
<dbReference type="InterPro" id="IPR038180">
    <property type="entry name" value="FlgT_N_sf"/>
</dbReference>
<gene>
    <name evidence="2" type="ORF">HMPREF1536_00931</name>
</gene>
<keyword evidence="3" id="KW-1185">Reference proteome</keyword>
<sequence length="355" mass="39732">MGIMRRIVTIMLLTCMTFIHANAAITAKDEVTLTVSADGANKDEAIKSALRSALEQTYGVFISSNTSLLNDELLKDEIVTISSGNIKKYKELISDVLPNGRVYVTLQATVSISKLITYAKSKGATVEFDGASLVMNIQMEKLNTRSQNEVLKNLAIQTKSLLYNGYDYSLKVLRVENSRFKEGVKISLEVKASPNKNFKKAIALIHQTLKTLHVPLGKQVSTIGYDRLAVTEEYSVWGGTEKHKKVKKYMLRSSPALNSIVNNFNLGVINYTIQDGVGLHSVLERPKGGDGDYMYKEYYRGLSGMKVSEKVYDRYLSTYVIGISTDKQYETVEMIVESDSELSKYNDFKIQCKKD</sequence>
<dbReference type="HOGENOM" id="CLU_780421_0_0_10"/>
<feature type="chain" id="PRO_5002490670" description="Flagellar assembly protein T N-terminal domain-containing protein" evidence="1">
    <location>
        <begin position="24"/>
        <end position="355"/>
    </location>
</feature>
<protein>
    <recommendedName>
        <fullName evidence="4">Flagellar assembly protein T N-terminal domain-containing protein</fullName>
    </recommendedName>
</protein>
<accession>A0A0F5JNM5</accession>
<comment type="caution">
    <text evidence="2">The sequence shown here is derived from an EMBL/GenBank/DDBJ whole genome shotgun (WGS) entry which is preliminary data.</text>
</comment>
<organism evidence="2 3">
    <name type="scientific">Parabacteroides gordonii MS-1 = DSM 23371</name>
    <dbReference type="NCBI Taxonomy" id="1203610"/>
    <lineage>
        <taxon>Bacteria</taxon>
        <taxon>Pseudomonadati</taxon>
        <taxon>Bacteroidota</taxon>
        <taxon>Bacteroidia</taxon>
        <taxon>Bacteroidales</taxon>
        <taxon>Tannerellaceae</taxon>
        <taxon>Parabacteroides</taxon>
    </lineage>
</organism>
<dbReference type="Proteomes" id="UP000033035">
    <property type="component" value="Unassembled WGS sequence"/>
</dbReference>